<comment type="caution">
    <text evidence="1">The sequence shown here is derived from an EMBL/GenBank/DDBJ whole genome shotgun (WGS) entry which is preliminary data.</text>
</comment>
<name>A0ABU7F656_9TELE</name>
<protein>
    <submittedName>
        <fullName evidence="1">Uncharacterized protein</fullName>
    </submittedName>
</protein>
<keyword evidence="2" id="KW-1185">Reference proteome</keyword>
<evidence type="ECO:0000313" key="2">
    <source>
        <dbReference type="Proteomes" id="UP001352852"/>
    </source>
</evidence>
<accession>A0ABU7F656</accession>
<sequence>MLTWRHTMAAHCCPRDGLNAKDKFSIVRSIKSELLLLVLIFSSCFSNQSLSYASRDSLSLSQIGHQVPSADRIGHQEVLSVTICSSESESALCQVCDTNMEFDSGPLCSQ</sequence>
<dbReference type="EMBL" id="JAHUTJ010076319">
    <property type="protein sequence ID" value="MED6294697.1"/>
    <property type="molecule type" value="Genomic_DNA"/>
</dbReference>
<dbReference type="Proteomes" id="UP001352852">
    <property type="component" value="Unassembled WGS sequence"/>
</dbReference>
<proteinExistence type="predicted"/>
<evidence type="ECO:0000313" key="1">
    <source>
        <dbReference type="EMBL" id="MED6294697.1"/>
    </source>
</evidence>
<reference evidence="1 2" key="1">
    <citation type="submission" date="2021-06" db="EMBL/GenBank/DDBJ databases">
        <authorList>
            <person name="Palmer J.M."/>
        </authorList>
    </citation>
    <scope>NUCLEOTIDE SEQUENCE [LARGE SCALE GENOMIC DNA]</scope>
    <source>
        <strain evidence="1 2">CL_MEX2019</strain>
        <tissue evidence="1">Muscle</tissue>
    </source>
</reference>
<gene>
    <name evidence="1" type="ORF">CHARACLAT_023736</name>
</gene>
<organism evidence="1 2">
    <name type="scientific">Characodon lateralis</name>
    <dbReference type="NCBI Taxonomy" id="208331"/>
    <lineage>
        <taxon>Eukaryota</taxon>
        <taxon>Metazoa</taxon>
        <taxon>Chordata</taxon>
        <taxon>Craniata</taxon>
        <taxon>Vertebrata</taxon>
        <taxon>Euteleostomi</taxon>
        <taxon>Actinopterygii</taxon>
        <taxon>Neopterygii</taxon>
        <taxon>Teleostei</taxon>
        <taxon>Neoteleostei</taxon>
        <taxon>Acanthomorphata</taxon>
        <taxon>Ovalentaria</taxon>
        <taxon>Atherinomorphae</taxon>
        <taxon>Cyprinodontiformes</taxon>
        <taxon>Goodeidae</taxon>
        <taxon>Characodon</taxon>
    </lineage>
</organism>